<reference evidence="1 2" key="1">
    <citation type="submission" date="2019-05" db="EMBL/GenBank/DDBJ databases">
        <title>Another draft genome of Portunus trituberculatus and its Hox gene families provides insights of decapod evolution.</title>
        <authorList>
            <person name="Jeong J.-H."/>
            <person name="Song I."/>
            <person name="Kim S."/>
            <person name="Choi T."/>
            <person name="Kim D."/>
            <person name="Ryu S."/>
            <person name="Kim W."/>
        </authorList>
    </citation>
    <scope>NUCLEOTIDE SEQUENCE [LARGE SCALE GENOMIC DNA]</scope>
    <source>
        <tissue evidence="1">Muscle</tissue>
    </source>
</reference>
<dbReference type="EMBL" id="VSRR010022529">
    <property type="protein sequence ID" value="MPC64745.1"/>
    <property type="molecule type" value="Genomic_DNA"/>
</dbReference>
<name>A0A5B7H5C0_PORTR</name>
<proteinExistence type="predicted"/>
<dbReference type="Proteomes" id="UP000324222">
    <property type="component" value="Unassembled WGS sequence"/>
</dbReference>
<organism evidence="1 2">
    <name type="scientific">Portunus trituberculatus</name>
    <name type="common">Swimming crab</name>
    <name type="synonym">Neptunus trituberculatus</name>
    <dbReference type="NCBI Taxonomy" id="210409"/>
    <lineage>
        <taxon>Eukaryota</taxon>
        <taxon>Metazoa</taxon>
        <taxon>Ecdysozoa</taxon>
        <taxon>Arthropoda</taxon>
        <taxon>Crustacea</taxon>
        <taxon>Multicrustacea</taxon>
        <taxon>Malacostraca</taxon>
        <taxon>Eumalacostraca</taxon>
        <taxon>Eucarida</taxon>
        <taxon>Decapoda</taxon>
        <taxon>Pleocyemata</taxon>
        <taxon>Brachyura</taxon>
        <taxon>Eubrachyura</taxon>
        <taxon>Portunoidea</taxon>
        <taxon>Portunidae</taxon>
        <taxon>Portuninae</taxon>
        <taxon>Portunus</taxon>
    </lineage>
</organism>
<evidence type="ECO:0000313" key="2">
    <source>
        <dbReference type="Proteomes" id="UP000324222"/>
    </source>
</evidence>
<sequence>MLGVSARRSGIRAVYEGRGKSKLVVNIENKNKWRSSRKYRGTECAALWKLNSQRIYYSQRSYDRDRQEELLIQSQIIENSDDSRTWAREQVKSLHT</sequence>
<gene>
    <name evidence="1" type="ORF">E2C01_058865</name>
</gene>
<keyword evidence="2" id="KW-1185">Reference proteome</keyword>
<protein>
    <submittedName>
        <fullName evidence="1">Uncharacterized protein</fullName>
    </submittedName>
</protein>
<evidence type="ECO:0000313" key="1">
    <source>
        <dbReference type="EMBL" id="MPC64745.1"/>
    </source>
</evidence>
<dbReference type="AlphaFoldDB" id="A0A5B7H5C0"/>
<comment type="caution">
    <text evidence="1">The sequence shown here is derived from an EMBL/GenBank/DDBJ whole genome shotgun (WGS) entry which is preliminary data.</text>
</comment>
<accession>A0A5B7H5C0</accession>